<gene>
    <name evidence="3" type="ORF">GK091_14845</name>
</gene>
<keyword evidence="1 3" id="KW-0378">Hydrolase</keyword>
<name>A0A6M0IJX8_9BACT</name>
<sequence>MQINNSLQPIDLSAKLDQFWALSGQKIQLINQQYDLSKGSPVFTVQGQYTTRGWTEWTQGFQFGSAILQFDATDESEFLDIGRQNTLNRMAPHISHTGVHDHGFNNVSTYGNLLRLMQEGRIPYNAWEKNVYELALKISGAVQASRWTTLKKNKTADAGFISSFNGPHSLFVDTIRSCRALVLSHALGHVFQGEGDVKINLLDRAIQHMKATADYAVFYGEGRDTYDVWGRTAHESVFNVKDGNFRCPNSQQGYSGFTTWTRGLAWAMCGFAEELEWLATRSDAELDPFGGRTTIEAFMRKAATATCDFFIDQTPTDGIPYWDTGAPNLYRLGDYLNRPADPYNNVEPVDSSAAAIGAQGLLRLGNYLMAAGEPDVGRRYWQAGLTVLDTLLAAPYLSTDPTHQGLILHSIYHRPNGWDYVPPGSMIAYGESSMWGDYHAREVALYVQRIIRNEPYYTFFNGIAEPRISETNLA</sequence>
<dbReference type="Gene3D" id="1.50.10.10">
    <property type="match status" value="1"/>
</dbReference>
<dbReference type="GO" id="GO:0000272">
    <property type="term" value="P:polysaccharide catabolic process"/>
    <property type="evidence" value="ECO:0007669"/>
    <property type="project" value="TreeGrafter"/>
</dbReference>
<dbReference type="AlphaFoldDB" id="A0A6M0IJX8"/>
<protein>
    <submittedName>
        <fullName evidence="3">Glycosyl hydrolase</fullName>
    </submittedName>
</protein>
<dbReference type="InterPro" id="IPR052369">
    <property type="entry name" value="UG_Glycosaminoglycan_Hydrolase"/>
</dbReference>
<dbReference type="EMBL" id="JAAGNZ010000001">
    <property type="protein sequence ID" value="NEU68167.1"/>
    <property type="molecule type" value="Genomic_DNA"/>
</dbReference>
<reference evidence="3 4" key="1">
    <citation type="submission" date="2020-02" db="EMBL/GenBank/DDBJ databases">
        <title>Draft genome sequence of two Spirosoma agri KCTC 52727 and Spirosoma terrae KCTC 52035.</title>
        <authorList>
            <person name="Rojas J."/>
            <person name="Ambika Manirajan B."/>
            <person name="Ratering S."/>
            <person name="Suarez C."/>
            <person name="Schnell S."/>
        </authorList>
    </citation>
    <scope>NUCLEOTIDE SEQUENCE [LARGE SCALE GENOMIC DNA]</scope>
    <source>
        <strain evidence="3 4">KCTC 52727</strain>
    </source>
</reference>
<evidence type="ECO:0000256" key="1">
    <source>
        <dbReference type="ARBA" id="ARBA00022801"/>
    </source>
</evidence>
<dbReference type="SUPFAM" id="SSF48208">
    <property type="entry name" value="Six-hairpin glycosidases"/>
    <property type="match status" value="1"/>
</dbReference>
<keyword evidence="4" id="KW-1185">Reference proteome</keyword>
<organism evidence="3 4">
    <name type="scientific">Spirosoma agri</name>
    <dbReference type="NCBI Taxonomy" id="1987381"/>
    <lineage>
        <taxon>Bacteria</taxon>
        <taxon>Pseudomonadati</taxon>
        <taxon>Bacteroidota</taxon>
        <taxon>Cytophagia</taxon>
        <taxon>Cytophagales</taxon>
        <taxon>Cytophagaceae</taxon>
        <taxon>Spirosoma</taxon>
    </lineage>
</organism>
<dbReference type="RefSeq" id="WP_164039675.1">
    <property type="nucleotide sequence ID" value="NZ_JAAGNZ010000001.1"/>
</dbReference>
<evidence type="ECO:0000313" key="4">
    <source>
        <dbReference type="Proteomes" id="UP000477386"/>
    </source>
</evidence>
<comment type="similarity">
    <text evidence="2">Belongs to the glycosyl hydrolase 88 family.</text>
</comment>
<evidence type="ECO:0000313" key="3">
    <source>
        <dbReference type="EMBL" id="NEU68167.1"/>
    </source>
</evidence>
<comment type="caution">
    <text evidence="3">The sequence shown here is derived from an EMBL/GenBank/DDBJ whole genome shotgun (WGS) entry which is preliminary data.</text>
</comment>
<dbReference type="InterPro" id="IPR008928">
    <property type="entry name" value="6-hairpin_glycosidase_sf"/>
</dbReference>
<dbReference type="GO" id="GO:0052757">
    <property type="term" value="F:chondroitin hydrolase activity"/>
    <property type="evidence" value="ECO:0007669"/>
    <property type="project" value="TreeGrafter"/>
</dbReference>
<accession>A0A6M0IJX8</accession>
<proteinExistence type="inferred from homology"/>
<evidence type="ECO:0000256" key="2">
    <source>
        <dbReference type="ARBA" id="ARBA00038358"/>
    </source>
</evidence>
<dbReference type="PANTHER" id="PTHR36845">
    <property type="entry name" value="HYDROLASE, PUTATIVE (AFU_ORTHOLOGUE AFUA_7G05090)-RELATED"/>
    <property type="match status" value="1"/>
</dbReference>
<dbReference type="PANTHER" id="PTHR36845:SF1">
    <property type="entry name" value="HYDROLASE, PUTATIVE (AFU_ORTHOLOGUE AFUA_7G05090)-RELATED"/>
    <property type="match status" value="1"/>
</dbReference>
<dbReference type="InterPro" id="IPR012341">
    <property type="entry name" value="6hp_glycosidase-like_sf"/>
</dbReference>
<dbReference type="Proteomes" id="UP000477386">
    <property type="component" value="Unassembled WGS sequence"/>
</dbReference>